<dbReference type="PANTHER" id="PTHR34512:SF30">
    <property type="entry name" value="OUTER MEMBRANE PROTEIN ASSEMBLY FACTOR BAMB"/>
    <property type="match status" value="1"/>
</dbReference>
<evidence type="ECO:0000313" key="2">
    <source>
        <dbReference type="Proteomes" id="UP000321577"/>
    </source>
</evidence>
<gene>
    <name evidence="1" type="ORF">BGE01nite_56100</name>
</gene>
<reference evidence="1 2" key="1">
    <citation type="submission" date="2019-07" db="EMBL/GenBank/DDBJ databases">
        <title>Whole genome shotgun sequence of Brevifollis gellanilyticus NBRC 108608.</title>
        <authorList>
            <person name="Hosoyama A."/>
            <person name="Uohara A."/>
            <person name="Ohji S."/>
            <person name="Ichikawa N."/>
        </authorList>
    </citation>
    <scope>NUCLEOTIDE SEQUENCE [LARGE SCALE GENOMIC DNA]</scope>
    <source>
        <strain evidence="1 2">NBRC 108608</strain>
    </source>
</reference>
<comment type="caution">
    <text evidence="1">The sequence shown here is derived from an EMBL/GenBank/DDBJ whole genome shotgun (WGS) entry which is preliminary data.</text>
</comment>
<dbReference type="EMBL" id="BKAG01000086">
    <property type="protein sequence ID" value="GEP46319.1"/>
    <property type="molecule type" value="Genomic_DNA"/>
</dbReference>
<accession>A0A512MHW8</accession>
<sequence>MVRDGEVLMLFKGEALELRRAKDGHLLASHATTTRDFCNCATPLLFDDTLFISHTGNMGARALAWKGDTLTELWSDRDVGLLFHSGLPWKKNVMVFNDQVRGSNDMRLIDVTTGKALWQNNEIPKGTGLLCDDGHAILLTSMGELVLAKVKEDALDIISRVQALPAKCWCQPVLSHGRLLCKNNAGEVVCHDLR</sequence>
<proteinExistence type="predicted"/>
<dbReference type="SUPFAM" id="SSF50998">
    <property type="entry name" value="Quinoprotein alcohol dehydrogenase-like"/>
    <property type="match status" value="1"/>
</dbReference>
<evidence type="ECO:0008006" key="3">
    <source>
        <dbReference type="Google" id="ProtNLM"/>
    </source>
</evidence>
<dbReference type="InterPro" id="IPR015943">
    <property type="entry name" value="WD40/YVTN_repeat-like_dom_sf"/>
</dbReference>
<dbReference type="Gene3D" id="2.130.10.10">
    <property type="entry name" value="YVTN repeat-like/Quinoprotein amine dehydrogenase"/>
    <property type="match status" value="1"/>
</dbReference>
<name>A0A512MHW8_9BACT</name>
<organism evidence="1 2">
    <name type="scientific">Brevifollis gellanilyticus</name>
    <dbReference type="NCBI Taxonomy" id="748831"/>
    <lineage>
        <taxon>Bacteria</taxon>
        <taxon>Pseudomonadati</taxon>
        <taxon>Verrucomicrobiota</taxon>
        <taxon>Verrucomicrobiia</taxon>
        <taxon>Verrucomicrobiales</taxon>
        <taxon>Verrucomicrobiaceae</taxon>
    </lineage>
</organism>
<keyword evidence="2" id="KW-1185">Reference proteome</keyword>
<dbReference type="InterPro" id="IPR011047">
    <property type="entry name" value="Quinoprotein_ADH-like_sf"/>
</dbReference>
<protein>
    <recommendedName>
        <fullName evidence="3">Alcohol dehydrogenase</fullName>
    </recommendedName>
</protein>
<dbReference type="Proteomes" id="UP000321577">
    <property type="component" value="Unassembled WGS sequence"/>
</dbReference>
<evidence type="ECO:0000313" key="1">
    <source>
        <dbReference type="EMBL" id="GEP46319.1"/>
    </source>
</evidence>
<dbReference type="PANTHER" id="PTHR34512">
    <property type="entry name" value="CELL SURFACE PROTEIN"/>
    <property type="match status" value="1"/>
</dbReference>
<dbReference type="AlphaFoldDB" id="A0A512MHW8"/>